<evidence type="ECO:0000313" key="3">
    <source>
        <dbReference type="EMBL" id="GIN57689.1"/>
    </source>
</evidence>
<organism evidence="3 4">
    <name type="scientific">Lederbergia ruris</name>
    <dbReference type="NCBI Taxonomy" id="217495"/>
    <lineage>
        <taxon>Bacteria</taxon>
        <taxon>Bacillati</taxon>
        <taxon>Bacillota</taxon>
        <taxon>Bacilli</taxon>
        <taxon>Bacillales</taxon>
        <taxon>Bacillaceae</taxon>
        <taxon>Lederbergia</taxon>
    </lineage>
</organism>
<gene>
    <name evidence="3" type="primary">gabD</name>
    <name evidence="3" type="ORF">J8TS2_20080</name>
</gene>
<dbReference type="EMBL" id="BORB01000014">
    <property type="protein sequence ID" value="GIN57689.1"/>
    <property type="molecule type" value="Genomic_DNA"/>
</dbReference>
<dbReference type="Gene3D" id="3.40.309.10">
    <property type="entry name" value="Aldehyde Dehydrogenase, Chain A, domain 2"/>
    <property type="match status" value="1"/>
</dbReference>
<evidence type="ECO:0000313" key="4">
    <source>
        <dbReference type="Proteomes" id="UP000679950"/>
    </source>
</evidence>
<dbReference type="Proteomes" id="UP000679950">
    <property type="component" value="Unassembled WGS sequence"/>
</dbReference>
<dbReference type="CDD" id="cd07103">
    <property type="entry name" value="ALDH_F5_SSADH_GabD"/>
    <property type="match status" value="1"/>
</dbReference>
<name>A0ABQ4KJQ8_9BACI</name>
<dbReference type="InterPro" id="IPR016162">
    <property type="entry name" value="Ald_DH_N"/>
</dbReference>
<accession>A0ABQ4KJQ8</accession>
<dbReference type="InterPro" id="IPR016160">
    <property type="entry name" value="Ald_DH_CS_CYS"/>
</dbReference>
<proteinExistence type="predicted"/>
<dbReference type="PROSITE" id="PS00070">
    <property type="entry name" value="ALDEHYDE_DEHYDR_CYS"/>
    <property type="match status" value="1"/>
</dbReference>
<dbReference type="Pfam" id="PF00171">
    <property type="entry name" value="Aldedh"/>
    <property type="match status" value="1"/>
</dbReference>
<dbReference type="RefSeq" id="WP_212966238.1">
    <property type="nucleotide sequence ID" value="NZ_BORB01000014.1"/>
</dbReference>
<sequence>MSKIKVTNPATGELIEEISMQSNAEIELAIKNGHQAFQKWSKLDAHERSRLIQAWSAKVQENKEELAKLMTLENGKPLNEARGEIDYSTAYLDWYAEEAKRVYGRTIPANTNSKRIIVTREPIGLVAAITPWNFPTAMMARKAAPALAAGCTFIVKPASETPLSGMKFIDYAYEVGIPKDVIQYVMGEGKVVGEIFTKSERIRKITFTGSTGVGKQLIANSSENIQNVTMELGGHAPLIVTEDADIELAVQQTVAAKFRNAGQTCVCANRIIVHESVVDEFTEKFASEVKKLEVGNGLKEGIDIGPIINEKGYNKIVEQIEDAIAKGAEALVGNQFQVDKEKGCFFVYPTVLKNVTTEMTIMHEETFGPVAPIVSYKTLEEAVELANSTPYGLAAYFFTNDYRVGHYLHDHLQFGIIGWNDGGPSAAHAPFGGMKESGLGREGGIEGIEPYLETKYLSIGGL</sequence>
<dbReference type="InterPro" id="IPR015590">
    <property type="entry name" value="Aldehyde_DH_dom"/>
</dbReference>
<keyword evidence="4" id="KW-1185">Reference proteome</keyword>
<dbReference type="InterPro" id="IPR016161">
    <property type="entry name" value="Ald_DH/histidinol_DH"/>
</dbReference>
<evidence type="ECO:0000256" key="1">
    <source>
        <dbReference type="ARBA" id="ARBA00023002"/>
    </source>
</evidence>
<comment type="caution">
    <text evidence="3">The sequence shown here is derived from an EMBL/GenBank/DDBJ whole genome shotgun (WGS) entry which is preliminary data.</text>
</comment>
<protein>
    <submittedName>
        <fullName evidence="3">Succinate-semialdehyde dehydrogenase [NADP(+)]</fullName>
    </submittedName>
</protein>
<evidence type="ECO:0000259" key="2">
    <source>
        <dbReference type="Pfam" id="PF00171"/>
    </source>
</evidence>
<dbReference type="PANTHER" id="PTHR43353">
    <property type="entry name" value="SUCCINATE-SEMIALDEHYDE DEHYDROGENASE, MITOCHONDRIAL"/>
    <property type="match status" value="1"/>
</dbReference>
<dbReference type="InterPro" id="IPR050740">
    <property type="entry name" value="Aldehyde_DH_Superfamily"/>
</dbReference>
<keyword evidence="1" id="KW-0560">Oxidoreductase</keyword>
<dbReference type="InterPro" id="IPR016163">
    <property type="entry name" value="Ald_DH_C"/>
</dbReference>
<dbReference type="Gene3D" id="3.40.605.10">
    <property type="entry name" value="Aldehyde Dehydrogenase, Chain A, domain 1"/>
    <property type="match status" value="1"/>
</dbReference>
<dbReference type="SUPFAM" id="SSF53720">
    <property type="entry name" value="ALDH-like"/>
    <property type="match status" value="1"/>
</dbReference>
<dbReference type="PANTHER" id="PTHR43353:SF5">
    <property type="entry name" value="SUCCINATE-SEMIALDEHYDE DEHYDROGENASE, MITOCHONDRIAL"/>
    <property type="match status" value="1"/>
</dbReference>
<reference evidence="3 4" key="1">
    <citation type="submission" date="2021-03" db="EMBL/GenBank/DDBJ databases">
        <title>Antimicrobial resistance genes in bacteria isolated from Japanese honey, and their potential for conferring macrolide and lincosamide resistance in the American foulbrood pathogen Paenibacillus larvae.</title>
        <authorList>
            <person name="Okamoto M."/>
            <person name="Kumagai M."/>
            <person name="Kanamori H."/>
            <person name="Takamatsu D."/>
        </authorList>
    </citation>
    <scope>NUCLEOTIDE SEQUENCE [LARGE SCALE GENOMIC DNA]</scope>
    <source>
        <strain evidence="3 4">J8TS2</strain>
    </source>
</reference>
<feature type="domain" description="Aldehyde dehydrogenase" evidence="2">
    <location>
        <begin position="3"/>
        <end position="456"/>
    </location>
</feature>